<feature type="transmembrane region" description="Helical" evidence="1">
    <location>
        <begin position="12"/>
        <end position="32"/>
    </location>
</feature>
<keyword evidence="1" id="KW-0812">Transmembrane</keyword>
<proteinExistence type="predicted"/>
<reference evidence="2 3" key="1">
    <citation type="submission" date="2020-01" db="EMBL/GenBank/DDBJ databases">
        <title>Polyphasic characterisation and genomic insights into a novel alkali tolerant bacterium VR-M41.</title>
        <authorList>
            <person name="Vemuluri V.R."/>
        </authorList>
    </citation>
    <scope>NUCLEOTIDE SEQUENCE [LARGE SCALE GENOMIC DNA]</scope>
    <source>
        <strain evidence="2 3">VR-M41</strain>
    </source>
</reference>
<accession>A0ABX0FAX6</accession>
<evidence type="ECO:0000313" key="2">
    <source>
        <dbReference type="EMBL" id="NGZ76634.1"/>
    </source>
</evidence>
<dbReference type="Proteomes" id="UP000800303">
    <property type="component" value="Unassembled WGS sequence"/>
</dbReference>
<dbReference type="EMBL" id="JAAFGS010000005">
    <property type="protein sequence ID" value="NGZ76634.1"/>
    <property type="molecule type" value="Genomic_DNA"/>
</dbReference>
<evidence type="ECO:0000313" key="3">
    <source>
        <dbReference type="Proteomes" id="UP000800303"/>
    </source>
</evidence>
<organism evidence="2 3">
    <name type="scientific">Saccharibacillus alkalitolerans</name>
    <dbReference type="NCBI Taxonomy" id="2705290"/>
    <lineage>
        <taxon>Bacteria</taxon>
        <taxon>Bacillati</taxon>
        <taxon>Bacillota</taxon>
        <taxon>Bacilli</taxon>
        <taxon>Bacillales</taxon>
        <taxon>Paenibacillaceae</taxon>
        <taxon>Saccharibacillus</taxon>
    </lineage>
</organism>
<name>A0ABX0FAX6_9BACL</name>
<dbReference type="RefSeq" id="WP_166275684.1">
    <property type="nucleotide sequence ID" value="NZ_JAAFGS010000005.1"/>
</dbReference>
<keyword evidence="3" id="KW-1185">Reference proteome</keyword>
<sequence length="200" mass="23063">MQLKPKRPLKMGSIIISMLITFSAVLVFFQIMEDRDSQITVDQQTNQLLAILENAGSQLYDTARIVESGAGLADSIYAVDNVRTRLNEAQGMLWTLAPKHDLHSLLATAIDFDYYLHNELTSKWRKNPDLLEGEARERAVADMDALHADLDELLRQAKPDNRKRFDMKTLGSNWEETLKRRVQEHPGPRAHRYLNERYEQ</sequence>
<protein>
    <submittedName>
        <fullName evidence="2">Uncharacterized protein</fullName>
    </submittedName>
</protein>
<keyword evidence="1" id="KW-0472">Membrane</keyword>
<comment type="caution">
    <text evidence="2">The sequence shown here is derived from an EMBL/GenBank/DDBJ whole genome shotgun (WGS) entry which is preliminary data.</text>
</comment>
<evidence type="ECO:0000256" key="1">
    <source>
        <dbReference type="SAM" id="Phobius"/>
    </source>
</evidence>
<gene>
    <name evidence="2" type="ORF">GYN08_15000</name>
</gene>
<keyword evidence="1" id="KW-1133">Transmembrane helix</keyword>